<reference evidence="3 4" key="1">
    <citation type="submission" date="2021-06" db="EMBL/GenBank/DDBJ databases">
        <title>Caerostris extrusa draft genome.</title>
        <authorList>
            <person name="Kono N."/>
            <person name="Arakawa K."/>
        </authorList>
    </citation>
    <scope>NUCLEOTIDE SEQUENCE [LARGE SCALE GENOMIC DNA]</scope>
</reference>
<accession>A0AAV4XDN7</accession>
<gene>
    <name evidence="3" type="ORF">CEXT_777271</name>
</gene>
<keyword evidence="4" id="KW-1185">Reference proteome</keyword>
<dbReference type="Proteomes" id="UP001054945">
    <property type="component" value="Unassembled WGS sequence"/>
</dbReference>
<proteinExistence type="predicted"/>
<keyword evidence="2" id="KW-0472">Membrane</keyword>
<evidence type="ECO:0000313" key="3">
    <source>
        <dbReference type="EMBL" id="GIY93026.1"/>
    </source>
</evidence>
<evidence type="ECO:0000256" key="2">
    <source>
        <dbReference type="SAM" id="Phobius"/>
    </source>
</evidence>
<evidence type="ECO:0000256" key="1">
    <source>
        <dbReference type="SAM" id="MobiDB-lite"/>
    </source>
</evidence>
<sequence length="175" mass="19237">MPGVIDKVMGKKKGVDLIVFLFSLWDGAAVFIIWDENLCFFPLPLGELSICARYRCIVPGRLPRGSPSRDVCRVILDKIPNSKEQYQLGSFPEGISGAGPGEGAREYPARIRGHHPALCARIPGQEEVQEHATGRRQVADVIQGLDRQAPVPSSKGHHHQNAGYYPNDTAEKGIR</sequence>
<protein>
    <submittedName>
        <fullName evidence="3">Uncharacterized protein</fullName>
    </submittedName>
</protein>
<feature type="region of interest" description="Disordered" evidence="1">
    <location>
        <begin position="148"/>
        <end position="175"/>
    </location>
</feature>
<name>A0AAV4XDN7_CAEEX</name>
<evidence type="ECO:0000313" key="4">
    <source>
        <dbReference type="Proteomes" id="UP001054945"/>
    </source>
</evidence>
<keyword evidence="2" id="KW-0812">Transmembrane</keyword>
<organism evidence="3 4">
    <name type="scientific">Caerostris extrusa</name>
    <name type="common">Bark spider</name>
    <name type="synonym">Caerostris bankana</name>
    <dbReference type="NCBI Taxonomy" id="172846"/>
    <lineage>
        <taxon>Eukaryota</taxon>
        <taxon>Metazoa</taxon>
        <taxon>Ecdysozoa</taxon>
        <taxon>Arthropoda</taxon>
        <taxon>Chelicerata</taxon>
        <taxon>Arachnida</taxon>
        <taxon>Araneae</taxon>
        <taxon>Araneomorphae</taxon>
        <taxon>Entelegynae</taxon>
        <taxon>Araneoidea</taxon>
        <taxon>Araneidae</taxon>
        <taxon>Caerostris</taxon>
    </lineage>
</organism>
<keyword evidence="2" id="KW-1133">Transmembrane helix</keyword>
<dbReference type="AlphaFoldDB" id="A0AAV4XDN7"/>
<dbReference type="EMBL" id="BPLR01000222">
    <property type="protein sequence ID" value="GIY93026.1"/>
    <property type="molecule type" value="Genomic_DNA"/>
</dbReference>
<comment type="caution">
    <text evidence="3">The sequence shown here is derived from an EMBL/GenBank/DDBJ whole genome shotgun (WGS) entry which is preliminary data.</text>
</comment>
<feature type="transmembrane region" description="Helical" evidence="2">
    <location>
        <begin position="15"/>
        <end position="34"/>
    </location>
</feature>